<keyword evidence="2" id="KW-1185">Reference proteome</keyword>
<dbReference type="AlphaFoldDB" id="A0ABD4T9K2"/>
<dbReference type="Gene3D" id="1.10.3450.10">
    <property type="entry name" value="TTHA0068-like"/>
    <property type="match status" value="1"/>
</dbReference>
<protein>
    <submittedName>
        <fullName evidence="1">DUF309 domain-containing protein</fullName>
    </submittedName>
</protein>
<dbReference type="SUPFAM" id="SSF140663">
    <property type="entry name" value="TTHA0068-like"/>
    <property type="match status" value="1"/>
</dbReference>
<organism evidence="1 2">
    <name type="scientific">Lyngbya confervoides BDU141951</name>
    <dbReference type="NCBI Taxonomy" id="1574623"/>
    <lineage>
        <taxon>Bacteria</taxon>
        <taxon>Bacillati</taxon>
        <taxon>Cyanobacteriota</taxon>
        <taxon>Cyanophyceae</taxon>
        <taxon>Oscillatoriophycideae</taxon>
        <taxon>Oscillatoriales</taxon>
        <taxon>Microcoleaceae</taxon>
        <taxon>Lyngbya</taxon>
    </lineage>
</organism>
<dbReference type="PANTHER" id="PTHR34796">
    <property type="entry name" value="EXPRESSED PROTEIN"/>
    <property type="match status" value="1"/>
</dbReference>
<sequence>MDLAEHPGFQQGLREFRAGEFYPCHDSLEAVWMTAAEPDKTFIQGILQIAVACYHLGNGNRQGTLILLGEGLKRLRDYQPDYAQIDVTALVRSSAVLLGQIQQLSDGDLPQVCDWVRGDHRHWPLVIAPSGAPPAPILLNLPVLNGL</sequence>
<evidence type="ECO:0000313" key="2">
    <source>
        <dbReference type="Proteomes" id="UP000031561"/>
    </source>
</evidence>
<dbReference type="Pfam" id="PF03745">
    <property type="entry name" value="DUF309"/>
    <property type="match status" value="1"/>
</dbReference>
<gene>
    <name evidence="1" type="ORF">QQ91_0020690</name>
</gene>
<comment type="caution">
    <text evidence="1">The sequence shown here is derived from an EMBL/GenBank/DDBJ whole genome shotgun (WGS) entry which is preliminary data.</text>
</comment>
<proteinExistence type="predicted"/>
<dbReference type="Proteomes" id="UP000031561">
    <property type="component" value="Unassembled WGS sequence"/>
</dbReference>
<reference evidence="1 2" key="1">
    <citation type="journal article" date="2015" name="Genome Announc.">
        <title>Draft Genome Sequence of Filamentous Marine Cyanobacterium Lyngbya confervoides Strain BDU141951.</title>
        <authorList>
            <person name="Chandrababunaidu M.M."/>
            <person name="Sen D."/>
            <person name="Tripathy S."/>
        </authorList>
    </citation>
    <scope>NUCLEOTIDE SEQUENCE [LARGE SCALE GENOMIC DNA]</scope>
    <source>
        <strain evidence="1 2">BDU141951</strain>
    </source>
</reference>
<name>A0ABD4T9K2_9CYAN</name>
<accession>A0ABD4T9K2</accession>
<evidence type="ECO:0000313" key="1">
    <source>
        <dbReference type="EMBL" id="MCM1985237.1"/>
    </source>
</evidence>
<dbReference type="InterPro" id="IPR005500">
    <property type="entry name" value="DUF309"/>
</dbReference>
<dbReference type="RefSeq" id="WP_166278060.1">
    <property type="nucleotide sequence ID" value="NZ_JTHE03000116.1"/>
</dbReference>
<dbReference type="PANTHER" id="PTHR34796:SF1">
    <property type="entry name" value="EXPRESSED PROTEIN"/>
    <property type="match status" value="1"/>
</dbReference>
<dbReference type="EMBL" id="JTHE03000116">
    <property type="protein sequence ID" value="MCM1985237.1"/>
    <property type="molecule type" value="Genomic_DNA"/>
</dbReference>
<dbReference type="InterPro" id="IPR023203">
    <property type="entry name" value="TTHA0068_sf"/>
</dbReference>